<dbReference type="AlphaFoldDB" id="A0A2G9UU28"/>
<feature type="region of interest" description="Disordered" evidence="1">
    <location>
        <begin position="1"/>
        <end position="21"/>
    </location>
</feature>
<evidence type="ECO:0000313" key="3">
    <source>
        <dbReference type="Proteomes" id="UP000230423"/>
    </source>
</evidence>
<reference evidence="2 3" key="1">
    <citation type="submission" date="2015-09" db="EMBL/GenBank/DDBJ databases">
        <title>Draft genome of the parasitic nematode Teladorsagia circumcincta isolate WARC Sus (inbred).</title>
        <authorList>
            <person name="Mitreva M."/>
        </authorList>
    </citation>
    <scope>NUCLEOTIDE SEQUENCE [LARGE SCALE GENOMIC DNA]</scope>
    <source>
        <strain evidence="2 3">S</strain>
    </source>
</reference>
<gene>
    <name evidence="2" type="ORF">TELCIR_04279</name>
</gene>
<sequence>MTAVQGQPAGASTMTAVQGQPAGGEKCLNNLMLPLQHIHLKILILKPHTV</sequence>
<proteinExistence type="predicted"/>
<dbReference type="Proteomes" id="UP000230423">
    <property type="component" value="Unassembled WGS sequence"/>
</dbReference>
<evidence type="ECO:0000313" key="2">
    <source>
        <dbReference type="EMBL" id="PIO73747.1"/>
    </source>
</evidence>
<protein>
    <submittedName>
        <fullName evidence="2">Uncharacterized protein</fullName>
    </submittedName>
</protein>
<dbReference type="EMBL" id="KZ345394">
    <property type="protein sequence ID" value="PIO73747.1"/>
    <property type="molecule type" value="Genomic_DNA"/>
</dbReference>
<name>A0A2G9UU28_TELCI</name>
<organism evidence="2 3">
    <name type="scientific">Teladorsagia circumcincta</name>
    <name type="common">Brown stomach worm</name>
    <name type="synonym">Ostertagia circumcincta</name>
    <dbReference type="NCBI Taxonomy" id="45464"/>
    <lineage>
        <taxon>Eukaryota</taxon>
        <taxon>Metazoa</taxon>
        <taxon>Ecdysozoa</taxon>
        <taxon>Nematoda</taxon>
        <taxon>Chromadorea</taxon>
        <taxon>Rhabditida</taxon>
        <taxon>Rhabditina</taxon>
        <taxon>Rhabditomorpha</taxon>
        <taxon>Strongyloidea</taxon>
        <taxon>Trichostrongylidae</taxon>
        <taxon>Teladorsagia</taxon>
    </lineage>
</organism>
<keyword evidence="3" id="KW-1185">Reference proteome</keyword>
<evidence type="ECO:0000256" key="1">
    <source>
        <dbReference type="SAM" id="MobiDB-lite"/>
    </source>
</evidence>
<accession>A0A2G9UU28</accession>